<dbReference type="InterPro" id="IPR003594">
    <property type="entry name" value="HATPase_dom"/>
</dbReference>
<evidence type="ECO:0000259" key="7">
    <source>
        <dbReference type="PROSITE" id="PS50109"/>
    </source>
</evidence>
<keyword evidence="6" id="KW-0812">Transmembrane</keyword>
<dbReference type="EMBL" id="JAJNEC010000005">
    <property type="protein sequence ID" value="MCD2424781.1"/>
    <property type="molecule type" value="Genomic_DNA"/>
</dbReference>
<evidence type="ECO:0000256" key="1">
    <source>
        <dbReference type="ARBA" id="ARBA00000085"/>
    </source>
</evidence>
<dbReference type="Pfam" id="PF02518">
    <property type="entry name" value="HATPase_c"/>
    <property type="match status" value="1"/>
</dbReference>
<dbReference type="SUPFAM" id="SSF55874">
    <property type="entry name" value="ATPase domain of HSP90 chaperone/DNA topoisomerase II/histidine kinase"/>
    <property type="match status" value="1"/>
</dbReference>
<keyword evidence="4" id="KW-0418">Kinase</keyword>
<keyword evidence="9" id="KW-1185">Reference proteome</keyword>
<keyword evidence="6" id="KW-1133">Transmembrane helix</keyword>
<dbReference type="InterPro" id="IPR036890">
    <property type="entry name" value="HATPase_C_sf"/>
</dbReference>
<name>A0ABS8PUP0_9BACT</name>
<evidence type="ECO:0000313" key="8">
    <source>
        <dbReference type="EMBL" id="MCD2424781.1"/>
    </source>
</evidence>
<comment type="caution">
    <text evidence="8">The sequence shown here is derived from an EMBL/GenBank/DDBJ whole genome shotgun (WGS) entry which is preliminary data.</text>
</comment>
<organism evidence="8 9">
    <name type="scientific">Niabella pedocola</name>
    <dbReference type="NCBI Taxonomy" id="1752077"/>
    <lineage>
        <taxon>Bacteria</taxon>
        <taxon>Pseudomonadati</taxon>
        <taxon>Bacteroidota</taxon>
        <taxon>Chitinophagia</taxon>
        <taxon>Chitinophagales</taxon>
        <taxon>Chitinophagaceae</taxon>
        <taxon>Niabella</taxon>
    </lineage>
</organism>
<evidence type="ECO:0000256" key="6">
    <source>
        <dbReference type="SAM" id="Phobius"/>
    </source>
</evidence>
<proteinExistence type="predicted"/>
<comment type="catalytic activity">
    <reaction evidence="1">
        <text>ATP + protein L-histidine = ADP + protein N-phospho-L-histidine.</text>
        <dbReference type="EC" id="2.7.13.3"/>
    </reaction>
</comment>
<dbReference type="Proteomes" id="UP001199816">
    <property type="component" value="Unassembled WGS sequence"/>
</dbReference>
<evidence type="ECO:0000256" key="3">
    <source>
        <dbReference type="ARBA" id="ARBA00022679"/>
    </source>
</evidence>
<gene>
    <name evidence="8" type="ORF">LQ567_18510</name>
</gene>
<dbReference type="InterPro" id="IPR050482">
    <property type="entry name" value="Sensor_HK_TwoCompSys"/>
</dbReference>
<evidence type="ECO:0000256" key="2">
    <source>
        <dbReference type="ARBA" id="ARBA00012438"/>
    </source>
</evidence>
<feature type="transmembrane region" description="Helical" evidence="6">
    <location>
        <begin position="414"/>
        <end position="435"/>
    </location>
</feature>
<dbReference type="PANTHER" id="PTHR24421:SF10">
    <property type="entry name" value="NITRATE_NITRITE SENSOR PROTEIN NARQ"/>
    <property type="match status" value="1"/>
</dbReference>
<protein>
    <recommendedName>
        <fullName evidence="2">histidine kinase</fullName>
        <ecNumber evidence="2">2.7.13.3</ecNumber>
    </recommendedName>
</protein>
<sequence>MNVLFNLQPSLKKNDTVSFYNGRILKKALIAFFPLLFISPAAFGDNVKDSARKVISRIDQAYTGGRIKKKAYLDSVYTTMGLFMSANINFTNKEAIALLSQYRKTIWDDDNSYEQKRNYYAILSNQAHMTSRMGEKLYYTEKIDKLERAAHNNRPSLSALSSLAGYYDVVNSPEKTIALYERSKNYITTIPQLAKKEPMSGKDMGQAVIFLNLTAAAYYDLGQITNGQAIAGLMQQIISITKEKYGTDNNLMSAIAHVQTLTAIKGASVIKDAGKQWKAIQQMEALRNSAITSQERRNLIDINLNFWKLDYYLTQRNPDSTARYLDIYRRVIENSGKPYLLFEYQNYKAKALYNQGLFKESADTLTRAIAILDSSRSLIARDVDNILYAQAAAEEKQFLLEEASVRQKATERKLMLTGVALGFLLLVGIFTIRFVRHRQQARFLKFKMNLARNIHDEASPALLYAKALVRSQATDNSGKKTELEKQIDHTMTLIRSLSHDLRSDRQYTIATLIEDIRQLLQKLNTDNSFAYSIGKPSNEKRFISHYQYAELKAILNECITNTIKHAEFSKIEIDFEQNNNRLALTYKDNGKGWDSSKKSAGMGLKNMEERIEGLNGAYKIQHQHPKGYSIQLSVLLR</sequence>
<reference evidence="8 9" key="1">
    <citation type="submission" date="2021-11" db="EMBL/GenBank/DDBJ databases">
        <title>Genomic of Niabella pedocola.</title>
        <authorList>
            <person name="Wu T."/>
        </authorList>
    </citation>
    <scope>NUCLEOTIDE SEQUENCE [LARGE SCALE GENOMIC DNA]</scope>
    <source>
        <strain evidence="8 9">JCM 31011</strain>
    </source>
</reference>
<dbReference type="CDD" id="cd16917">
    <property type="entry name" value="HATPase_UhpB-NarQ-NarX-like"/>
    <property type="match status" value="1"/>
</dbReference>
<feature type="domain" description="Histidine kinase" evidence="7">
    <location>
        <begin position="449"/>
        <end position="637"/>
    </location>
</feature>
<keyword evidence="6" id="KW-0472">Membrane</keyword>
<dbReference type="PANTHER" id="PTHR24421">
    <property type="entry name" value="NITRATE/NITRITE SENSOR PROTEIN NARX-RELATED"/>
    <property type="match status" value="1"/>
</dbReference>
<accession>A0ABS8PUP0</accession>
<dbReference type="RefSeq" id="WP_231006990.1">
    <property type="nucleotide sequence ID" value="NZ_JAJNEC010000005.1"/>
</dbReference>
<dbReference type="EC" id="2.7.13.3" evidence="2"/>
<dbReference type="PROSITE" id="PS50109">
    <property type="entry name" value="HIS_KIN"/>
    <property type="match status" value="1"/>
</dbReference>
<keyword evidence="5" id="KW-0902">Two-component regulatory system</keyword>
<evidence type="ECO:0000313" key="9">
    <source>
        <dbReference type="Proteomes" id="UP001199816"/>
    </source>
</evidence>
<keyword evidence="3" id="KW-0808">Transferase</keyword>
<dbReference type="Gene3D" id="3.30.565.10">
    <property type="entry name" value="Histidine kinase-like ATPase, C-terminal domain"/>
    <property type="match status" value="1"/>
</dbReference>
<evidence type="ECO:0000256" key="4">
    <source>
        <dbReference type="ARBA" id="ARBA00022777"/>
    </source>
</evidence>
<dbReference type="InterPro" id="IPR005467">
    <property type="entry name" value="His_kinase_dom"/>
</dbReference>
<evidence type="ECO:0000256" key="5">
    <source>
        <dbReference type="ARBA" id="ARBA00023012"/>
    </source>
</evidence>